<dbReference type="EMBL" id="CACVAS010000066">
    <property type="protein sequence ID" value="CAA6814958.1"/>
    <property type="molecule type" value="Genomic_DNA"/>
</dbReference>
<evidence type="ECO:0000313" key="1">
    <source>
        <dbReference type="EMBL" id="CAA6814958.1"/>
    </source>
</evidence>
<organism evidence="1">
    <name type="scientific">uncultured Sulfurovum sp</name>
    <dbReference type="NCBI Taxonomy" id="269237"/>
    <lineage>
        <taxon>Bacteria</taxon>
        <taxon>Pseudomonadati</taxon>
        <taxon>Campylobacterota</taxon>
        <taxon>Epsilonproteobacteria</taxon>
        <taxon>Campylobacterales</taxon>
        <taxon>Sulfurovaceae</taxon>
        <taxon>Sulfurovum</taxon>
        <taxon>environmental samples</taxon>
    </lineage>
</organism>
<proteinExistence type="predicted"/>
<accession>A0A6S6TJC2</accession>
<name>A0A6S6TJC2_9BACT</name>
<dbReference type="AlphaFoldDB" id="A0A6S6TJC2"/>
<gene>
    <name evidence="1" type="ORF">HELGO_WM3738</name>
</gene>
<protein>
    <submittedName>
        <fullName evidence="1">Uncharacterized protein</fullName>
    </submittedName>
</protein>
<reference evidence="1" key="1">
    <citation type="submission" date="2020-01" db="EMBL/GenBank/DDBJ databases">
        <authorList>
            <person name="Meier V. D."/>
            <person name="Meier V D."/>
        </authorList>
    </citation>
    <scope>NUCLEOTIDE SEQUENCE</scope>
    <source>
        <strain evidence="1">HLG_WM_MAG_01</strain>
    </source>
</reference>
<sequence length="115" mass="13964">MIEKKIHNKLSEYTSKEVTVDKKLFNDLKIYGDDIEELIHELSKELTFDEIEFWNSFMRHEFYNPPEIYLNLPKVFYLDLKELLFHFKLEYKDPIKTGKDISVDELIELVKKLVY</sequence>